<feature type="transmembrane region" description="Helical" evidence="1">
    <location>
        <begin position="12"/>
        <end position="32"/>
    </location>
</feature>
<dbReference type="AlphaFoldDB" id="A0A1I6VGE8"/>
<evidence type="ECO:0000256" key="1">
    <source>
        <dbReference type="SAM" id="Phobius"/>
    </source>
</evidence>
<protein>
    <submittedName>
        <fullName evidence="2">Uncharacterized protein</fullName>
    </submittedName>
</protein>
<name>A0A1I6VGE8_9FLAO</name>
<keyword evidence="1" id="KW-0472">Membrane</keyword>
<dbReference type="Proteomes" id="UP000183209">
    <property type="component" value="Unassembled WGS sequence"/>
</dbReference>
<dbReference type="PROSITE" id="PS51257">
    <property type="entry name" value="PROKAR_LIPOPROTEIN"/>
    <property type="match status" value="1"/>
</dbReference>
<sequence length="385" mass="44609">MIKERSVVNQKLLNMKNPFLIYVVFAALFIYACERPQEEIRPSNKDEDRVSGQLDLNNATIARLYSDFNTGVLYEYDNILDFAYVASSDNIAELWESVEIPQIRTLFTDTLDVMAAEDIPAYKAYTEAAVTFIDTTLFKYFKPNSKIAGLMPYKVLLSESVFAPLLVTGEPGSVMTESESRFSRSGSSRNLQRTVFNEHSIVFSVNQDEVVKDIDEYTKDNFYILLSRIMSMHNLYDEVPASFFNGKSAYYNQNMDVVYREELNIAEDKNVYVIDKDWFYSKGFIDAYYFFNSFGLRTYYQSFDEDGNRLPTRIIHPKALRPSYEFVGNEAIDVRSYLTEMIHRNEAEFLEYPENIQENIILLRDLLMSWGVDIVGINPDLNVLN</sequence>
<keyword evidence="1" id="KW-1133">Transmembrane helix</keyword>
<accession>A0A1I6VGE8</accession>
<dbReference type="EMBL" id="FPAG01000009">
    <property type="protein sequence ID" value="SFT12725.1"/>
    <property type="molecule type" value="Genomic_DNA"/>
</dbReference>
<proteinExistence type="predicted"/>
<organism evidence="2 3">
    <name type="scientific">Zhouia amylolytica</name>
    <dbReference type="NCBI Taxonomy" id="376730"/>
    <lineage>
        <taxon>Bacteria</taxon>
        <taxon>Pseudomonadati</taxon>
        <taxon>Bacteroidota</taxon>
        <taxon>Flavobacteriia</taxon>
        <taxon>Flavobacteriales</taxon>
        <taxon>Flavobacteriaceae</taxon>
        <taxon>Zhouia</taxon>
    </lineage>
</organism>
<evidence type="ECO:0000313" key="3">
    <source>
        <dbReference type="Proteomes" id="UP000183209"/>
    </source>
</evidence>
<evidence type="ECO:0000313" key="2">
    <source>
        <dbReference type="EMBL" id="SFT12725.1"/>
    </source>
</evidence>
<reference evidence="2 3" key="1">
    <citation type="submission" date="2016-10" db="EMBL/GenBank/DDBJ databases">
        <authorList>
            <person name="de Groot N.N."/>
        </authorList>
    </citation>
    <scope>NUCLEOTIDE SEQUENCE [LARGE SCALE GENOMIC DNA]</scope>
    <source>
        <strain evidence="2 3">CGMCC 1.6114</strain>
    </source>
</reference>
<keyword evidence="1" id="KW-0812">Transmembrane</keyword>
<gene>
    <name evidence="2" type="ORF">SAMN04487906_3105</name>
</gene>